<organism evidence="1 2">
    <name type="scientific">Thelephora ganbajun</name>
    <name type="common">Ganba fungus</name>
    <dbReference type="NCBI Taxonomy" id="370292"/>
    <lineage>
        <taxon>Eukaryota</taxon>
        <taxon>Fungi</taxon>
        <taxon>Dikarya</taxon>
        <taxon>Basidiomycota</taxon>
        <taxon>Agaricomycotina</taxon>
        <taxon>Agaricomycetes</taxon>
        <taxon>Thelephorales</taxon>
        <taxon>Thelephoraceae</taxon>
        <taxon>Thelephora</taxon>
    </lineage>
</organism>
<protein>
    <submittedName>
        <fullName evidence="1">WD40 repeat-like protein</fullName>
    </submittedName>
</protein>
<sequence>MRAKHTSHPLKAFPVYSIAFISDNEVILGGGGGSSRAGIKNKMKLFRVDGDSSIELLNEFELEKDADAPMSMVADPETGMFACGINGPLELIEKGENKNCRAYRVKDKQIQPAGSVGTLRAGDVEDYQRASTLSRDGSFLLAAGLHLFHVLKFPSLEPAAPRVEIEEDIYDAIFSSKQIIIVTSTNIMVFPIPDGDADRPLEAIKTVPVPPIPDVGGKSTFRRGLNAPLRFHPSDENILYTVSNTTASRAKARSKVTPRQAYIYRWDVSSWKVTKSRKVSDKGATCFDVSPNGKYLAFGSSDYSIGVLDSTTLAPLLTILKAHEFPPTALRFNPTSNLLVSGSPDNTVRVVSIPTSLGNQRTSPPPHPPSTTQSFDTL</sequence>
<evidence type="ECO:0000313" key="1">
    <source>
        <dbReference type="EMBL" id="KAF9651281.1"/>
    </source>
</evidence>
<accession>A0ACB6ZPD3</accession>
<reference evidence="1" key="1">
    <citation type="submission" date="2019-10" db="EMBL/GenBank/DDBJ databases">
        <authorList>
            <consortium name="DOE Joint Genome Institute"/>
            <person name="Kuo A."/>
            <person name="Miyauchi S."/>
            <person name="Kiss E."/>
            <person name="Drula E."/>
            <person name="Kohler A."/>
            <person name="Sanchez-Garcia M."/>
            <person name="Andreopoulos B."/>
            <person name="Barry K.W."/>
            <person name="Bonito G."/>
            <person name="Buee M."/>
            <person name="Carver A."/>
            <person name="Chen C."/>
            <person name="Cichocki N."/>
            <person name="Clum A."/>
            <person name="Culley D."/>
            <person name="Crous P.W."/>
            <person name="Fauchery L."/>
            <person name="Girlanda M."/>
            <person name="Hayes R."/>
            <person name="Keri Z."/>
            <person name="Labutti K."/>
            <person name="Lipzen A."/>
            <person name="Lombard V."/>
            <person name="Magnuson J."/>
            <person name="Maillard F."/>
            <person name="Morin E."/>
            <person name="Murat C."/>
            <person name="Nolan M."/>
            <person name="Ohm R."/>
            <person name="Pangilinan J."/>
            <person name="Pereira M."/>
            <person name="Perotto S."/>
            <person name="Peter M."/>
            <person name="Riley R."/>
            <person name="Sitrit Y."/>
            <person name="Stielow B."/>
            <person name="Szollosi G."/>
            <person name="Zifcakova L."/>
            <person name="Stursova M."/>
            <person name="Spatafora J.W."/>
            <person name="Tedersoo L."/>
            <person name="Vaario L.-M."/>
            <person name="Yamada A."/>
            <person name="Yan M."/>
            <person name="Wang P."/>
            <person name="Xu J."/>
            <person name="Bruns T."/>
            <person name="Baldrian P."/>
            <person name="Vilgalys R."/>
            <person name="Henrissat B."/>
            <person name="Grigoriev I.V."/>
            <person name="Hibbett D."/>
            <person name="Nagy L.G."/>
            <person name="Martin F.M."/>
        </authorList>
    </citation>
    <scope>NUCLEOTIDE SEQUENCE</scope>
    <source>
        <strain evidence="1">P2</strain>
    </source>
</reference>
<proteinExistence type="predicted"/>
<dbReference type="Proteomes" id="UP000886501">
    <property type="component" value="Unassembled WGS sequence"/>
</dbReference>
<reference evidence="1" key="2">
    <citation type="journal article" date="2020" name="Nat. Commun.">
        <title>Large-scale genome sequencing of mycorrhizal fungi provides insights into the early evolution of symbiotic traits.</title>
        <authorList>
            <person name="Miyauchi S."/>
            <person name="Kiss E."/>
            <person name="Kuo A."/>
            <person name="Drula E."/>
            <person name="Kohler A."/>
            <person name="Sanchez-Garcia M."/>
            <person name="Morin E."/>
            <person name="Andreopoulos B."/>
            <person name="Barry K.W."/>
            <person name="Bonito G."/>
            <person name="Buee M."/>
            <person name="Carver A."/>
            <person name="Chen C."/>
            <person name="Cichocki N."/>
            <person name="Clum A."/>
            <person name="Culley D."/>
            <person name="Crous P.W."/>
            <person name="Fauchery L."/>
            <person name="Girlanda M."/>
            <person name="Hayes R.D."/>
            <person name="Keri Z."/>
            <person name="LaButti K."/>
            <person name="Lipzen A."/>
            <person name="Lombard V."/>
            <person name="Magnuson J."/>
            <person name="Maillard F."/>
            <person name="Murat C."/>
            <person name="Nolan M."/>
            <person name="Ohm R.A."/>
            <person name="Pangilinan J."/>
            <person name="Pereira M.F."/>
            <person name="Perotto S."/>
            <person name="Peter M."/>
            <person name="Pfister S."/>
            <person name="Riley R."/>
            <person name="Sitrit Y."/>
            <person name="Stielow J.B."/>
            <person name="Szollosi G."/>
            <person name="Zifcakova L."/>
            <person name="Stursova M."/>
            <person name="Spatafora J.W."/>
            <person name="Tedersoo L."/>
            <person name="Vaario L.M."/>
            <person name="Yamada A."/>
            <person name="Yan M."/>
            <person name="Wang P."/>
            <person name="Xu J."/>
            <person name="Bruns T."/>
            <person name="Baldrian P."/>
            <person name="Vilgalys R."/>
            <person name="Dunand C."/>
            <person name="Henrissat B."/>
            <person name="Grigoriev I.V."/>
            <person name="Hibbett D."/>
            <person name="Nagy L.G."/>
            <person name="Martin F.M."/>
        </authorList>
    </citation>
    <scope>NUCLEOTIDE SEQUENCE</scope>
    <source>
        <strain evidence="1">P2</strain>
    </source>
</reference>
<comment type="caution">
    <text evidence="1">The sequence shown here is derived from an EMBL/GenBank/DDBJ whole genome shotgun (WGS) entry which is preliminary data.</text>
</comment>
<keyword evidence="2" id="KW-1185">Reference proteome</keyword>
<gene>
    <name evidence="1" type="ORF">BDM02DRAFT_3091661</name>
</gene>
<name>A0ACB6ZPD3_THEGA</name>
<dbReference type="EMBL" id="MU117977">
    <property type="protein sequence ID" value="KAF9651281.1"/>
    <property type="molecule type" value="Genomic_DNA"/>
</dbReference>
<evidence type="ECO:0000313" key="2">
    <source>
        <dbReference type="Proteomes" id="UP000886501"/>
    </source>
</evidence>